<dbReference type="PROSITE" id="PS51140">
    <property type="entry name" value="CUE"/>
    <property type="match status" value="1"/>
</dbReference>
<keyword evidence="10" id="KW-1133">Transmembrane helix</keyword>
<evidence type="ECO:0000256" key="4">
    <source>
        <dbReference type="ARBA" id="ARBA00022824"/>
    </source>
</evidence>
<dbReference type="GO" id="GO:0005789">
    <property type="term" value="C:endoplasmic reticulum membrane"/>
    <property type="evidence" value="ECO:0007669"/>
    <property type="project" value="UniProtKB-SubCell"/>
</dbReference>
<dbReference type="Proteomes" id="UP001353858">
    <property type="component" value="Unassembled WGS sequence"/>
</dbReference>
<keyword evidence="10" id="KW-0812">Transmembrane</keyword>
<dbReference type="GO" id="GO:0036503">
    <property type="term" value="P:ERAD pathway"/>
    <property type="evidence" value="ECO:0007669"/>
    <property type="project" value="InterPro"/>
</dbReference>
<dbReference type="CDD" id="cd14420">
    <property type="entry name" value="CUE_AUP1"/>
    <property type="match status" value="1"/>
</dbReference>
<comment type="caution">
    <text evidence="12">The sequence shown here is derived from an EMBL/GenBank/DDBJ whole genome shotgun (WGS) entry which is preliminary data.</text>
</comment>
<evidence type="ECO:0000256" key="8">
    <source>
        <dbReference type="ARBA" id="ARBA00035713"/>
    </source>
</evidence>
<protein>
    <recommendedName>
        <fullName evidence="7">Lipid droplet-regulating VLDL assembly factor AUP1</fullName>
    </recommendedName>
    <alternativeName>
        <fullName evidence="8">Ancient ubiquitous protein 1</fullName>
    </alternativeName>
</protein>
<evidence type="ECO:0000256" key="1">
    <source>
        <dbReference type="ARBA" id="ARBA00004406"/>
    </source>
</evidence>
<name>A0AAN7PTW8_9COLE</name>
<evidence type="ECO:0000313" key="13">
    <source>
        <dbReference type="Proteomes" id="UP001353858"/>
    </source>
</evidence>
<dbReference type="PANTHER" id="PTHR15486:SF96">
    <property type="entry name" value="LIPID DROPLET-REGULATING VLDL ASSEMBLY FACTOR AUP1"/>
    <property type="match status" value="1"/>
</dbReference>
<comment type="subcellular location">
    <subcellularLocation>
        <location evidence="1">Endoplasmic reticulum membrane</location>
        <topology evidence="1">Peripheral membrane protein</topology>
    </subcellularLocation>
    <subcellularLocation>
        <location evidence="2">Lipid droplet</location>
    </subcellularLocation>
</comment>
<dbReference type="SMART" id="SM00546">
    <property type="entry name" value="CUE"/>
    <property type="match status" value="1"/>
</dbReference>
<evidence type="ECO:0000256" key="10">
    <source>
        <dbReference type="SAM" id="Phobius"/>
    </source>
</evidence>
<feature type="transmembrane region" description="Helical" evidence="10">
    <location>
        <begin position="20"/>
        <end position="53"/>
    </location>
</feature>
<evidence type="ECO:0000256" key="5">
    <source>
        <dbReference type="ARBA" id="ARBA00023136"/>
    </source>
</evidence>
<keyword evidence="5 10" id="KW-0472">Membrane</keyword>
<proteinExistence type="inferred from homology"/>
<gene>
    <name evidence="12" type="ORF">RN001_009575</name>
</gene>
<feature type="region of interest" description="Disordered" evidence="9">
    <location>
        <begin position="342"/>
        <end position="388"/>
    </location>
</feature>
<dbReference type="Pfam" id="PF02845">
    <property type="entry name" value="CUE"/>
    <property type="match status" value="1"/>
</dbReference>
<feature type="domain" description="CUE" evidence="11">
    <location>
        <begin position="295"/>
        <end position="337"/>
    </location>
</feature>
<dbReference type="Gene3D" id="1.10.8.10">
    <property type="entry name" value="DNA helicase RuvA subunit, C-terminal domain"/>
    <property type="match status" value="1"/>
</dbReference>
<reference evidence="13" key="1">
    <citation type="submission" date="2023-01" db="EMBL/GenBank/DDBJ databases">
        <title>Key to firefly adult light organ development and bioluminescence: homeobox transcription factors regulate luciferase expression and transportation to peroxisome.</title>
        <authorList>
            <person name="Fu X."/>
        </authorList>
    </citation>
    <scope>NUCLEOTIDE SEQUENCE [LARGE SCALE GENOMIC DNA]</scope>
</reference>
<evidence type="ECO:0000256" key="3">
    <source>
        <dbReference type="ARBA" id="ARBA00022677"/>
    </source>
</evidence>
<keyword evidence="3" id="KW-0551">Lipid droplet</keyword>
<accession>A0AAN7PTW8</accession>
<dbReference type="AlphaFoldDB" id="A0AAN7PTW8"/>
<evidence type="ECO:0000256" key="7">
    <source>
        <dbReference type="ARBA" id="ARBA00035685"/>
    </source>
</evidence>
<evidence type="ECO:0000256" key="9">
    <source>
        <dbReference type="SAM" id="MobiDB-lite"/>
    </source>
</evidence>
<keyword evidence="4" id="KW-0256">Endoplasmic reticulum</keyword>
<sequence length="419" mass="47528">MPSRNISELYELKRYPQNTLGLFTFIVYLPFGIILLLLRLILGIQVFVFGFLLPDVPAIQRILCKLLCATLGIKMCVENLDKKENVSVYVSNYVSPFDHLVIRSVSGSVTPGKDMFNSLLTTSLGLRNFGSSLANFSIFKKNIQSTITENVVPIHFQPEFKQTNGKTVLKFKTWPFEICNRVQPICVEIARPFLDIKVSTFDSAYWTDTLAYLFSPCTNYKIRFLPVVERMNLSETEFAEKVREEIAHALKVELSEHSASDLMEWEKRIMEDVVRREMEARQRPNTTAGLNSNPTIHRMACQVKEVLPMVPYNTICMDLMKTRNVDQTITNILEGNVTYVPESPSHTTPSAQSSSNVIISPSTSKDQRFKGDSLSTAAPSFGKSAQDRTLSFQERKKQLIETARQRYIEKHGLNIVGSS</sequence>
<dbReference type="InterPro" id="IPR003892">
    <property type="entry name" value="CUE"/>
</dbReference>
<evidence type="ECO:0000259" key="11">
    <source>
        <dbReference type="PROSITE" id="PS51140"/>
    </source>
</evidence>
<dbReference type="InterPro" id="IPR048056">
    <property type="entry name" value="AUP1_CUE"/>
</dbReference>
<dbReference type="GO" id="GO:0043130">
    <property type="term" value="F:ubiquitin binding"/>
    <property type="evidence" value="ECO:0007669"/>
    <property type="project" value="InterPro"/>
</dbReference>
<dbReference type="GO" id="GO:0005811">
    <property type="term" value="C:lipid droplet"/>
    <property type="evidence" value="ECO:0007669"/>
    <property type="project" value="UniProtKB-SubCell"/>
</dbReference>
<keyword evidence="13" id="KW-1185">Reference proteome</keyword>
<evidence type="ECO:0000256" key="2">
    <source>
        <dbReference type="ARBA" id="ARBA00004502"/>
    </source>
</evidence>
<evidence type="ECO:0000313" key="12">
    <source>
        <dbReference type="EMBL" id="KAK4877069.1"/>
    </source>
</evidence>
<comment type="similarity">
    <text evidence="6">Belongs to the AUP1 family.</text>
</comment>
<dbReference type="EMBL" id="JARPUR010000004">
    <property type="protein sequence ID" value="KAK4877069.1"/>
    <property type="molecule type" value="Genomic_DNA"/>
</dbReference>
<evidence type="ECO:0000256" key="6">
    <source>
        <dbReference type="ARBA" id="ARBA00035634"/>
    </source>
</evidence>
<feature type="compositionally biased region" description="Low complexity" evidence="9">
    <location>
        <begin position="350"/>
        <end position="364"/>
    </location>
</feature>
<organism evidence="12 13">
    <name type="scientific">Aquatica leii</name>
    <dbReference type="NCBI Taxonomy" id="1421715"/>
    <lineage>
        <taxon>Eukaryota</taxon>
        <taxon>Metazoa</taxon>
        <taxon>Ecdysozoa</taxon>
        <taxon>Arthropoda</taxon>
        <taxon>Hexapoda</taxon>
        <taxon>Insecta</taxon>
        <taxon>Pterygota</taxon>
        <taxon>Neoptera</taxon>
        <taxon>Endopterygota</taxon>
        <taxon>Coleoptera</taxon>
        <taxon>Polyphaga</taxon>
        <taxon>Elateriformia</taxon>
        <taxon>Elateroidea</taxon>
        <taxon>Lampyridae</taxon>
        <taxon>Luciolinae</taxon>
        <taxon>Aquatica</taxon>
    </lineage>
</organism>
<dbReference type="PANTHER" id="PTHR15486">
    <property type="entry name" value="ANCIENT UBIQUITOUS PROTEIN"/>
    <property type="match status" value="1"/>
</dbReference>